<evidence type="ECO:0000256" key="1">
    <source>
        <dbReference type="SAM" id="Coils"/>
    </source>
</evidence>
<evidence type="ECO:0008006" key="4">
    <source>
        <dbReference type="Google" id="ProtNLM"/>
    </source>
</evidence>
<dbReference type="RefSeq" id="WP_206721983.1">
    <property type="nucleotide sequence ID" value="NZ_CP071090.1"/>
</dbReference>
<accession>A0ABX7NNZ6</accession>
<organism evidence="2 3">
    <name type="scientific">Pyxidicoccus parkwayensis</name>
    <dbReference type="NCBI Taxonomy" id="2813578"/>
    <lineage>
        <taxon>Bacteria</taxon>
        <taxon>Pseudomonadati</taxon>
        <taxon>Myxococcota</taxon>
        <taxon>Myxococcia</taxon>
        <taxon>Myxococcales</taxon>
        <taxon>Cystobacterineae</taxon>
        <taxon>Myxococcaceae</taxon>
        <taxon>Pyxidicoccus</taxon>
    </lineage>
</organism>
<evidence type="ECO:0000313" key="3">
    <source>
        <dbReference type="Proteomes" id="UP000662747"/>
    </source>
</evidence>
<gene>
    <name evidence="2" type="ORF">JY651_34860</name>
</gene>
<sequence>MSVSIVFAVGCARDARPTGPGTGPVGKGTVYSGPGGEVVSVVPLLPPEDHKFLIHLQVPGDDYDGKVLLHTATPDGMEFWARWRGRNMRLFQERKSSGRKTGDFMVLALLKDDLIHLTPDSARTAALKSEDVQELYLRQLADGTLARGEAFDTPFWSKDHDRSLTEAAKALNTSCGSQVVAAITWDALPRKLLEDGEPIGSYCAEPLEALKRLCDESEEARRTVQAKIKRLDCRAGERFGGRFDADTVVWSIAPGMDRPGPEQTAQFFMDSL</sequence>
<protein>
    <recommendedName>
        <fullName evidence="4">Lipoprotein</fullName>
    </recommendedName>
</protein>
<name>A0ABX7NNZ6_9BACT</name>
<dbReference type="Proteomes" id="UP000662747">
    <property type="component" value="Chromosome"/>
</dbReference>
<proteinExistence type="predicted"/>
<feature type="coiled-coil region" evidence="1">
    <location>
        <begin position="207"/>
        <end position="234"/>
    </location>
</feature>
<reference evidence="2 3" key="1">
    <citation type="submission" date="2021-02" db="EMBL/GenBank/DDBJ databases">
        <title>De Novo genome assembly of isolated myxobacteria.</title>
        <authorList>
            <person name="Stevens D.C."/>
        </authorList>
    </citation>
    <scope>NUCLEOTIDE SEQUENCE [LARGE SCALE GENOMIC DNA]</scope>
    <source>
        <strain evidence="3">SCPEA02</strain>
    </source>
</reference>
<keyword evidence="1" id="KW-0175">Coiled coil</keyword>
<evidence type="ECO:0000313" key="2">
    <source>
        <dbReference type="EMBL" id="QSQ20403.1"/>
    </source>
</evidence>
<keyword evidence="3" id="KW-1185">Reference proteome</keyword>
<dbReference type="EMBL" id="CP071090">
    <property type="protein sequence ID" value="QSQ20403.1"/>
    <property type="molecule type" value="Genomic_DNA"/>
</dbReference>